<protein>
    <recommendedName>
        <fullName evidence="4">Phosphate ABC transporter substrate-binding protein</fullName>
    </recommendedName>
</protein>
<dbReference type="RefSeq" id="WP_119918091.1">
    <property type="nucleotide sequence ID" value="NZ_QYYA01000003.1"/>
</dbReference>
<name>A0A418XWK3_9GAMM</name>
<dbReference type="AlphaFoldDB" id="A0A418XWK3"/>
<dbReference type="EMBL" id="QYYA01000003">
    <property type="protein sequence ID" value="RJG17208.1"/>
    <property type="molecule type" value="Genomic_DNA"/>
</dbReference>
<proteinExistence type="predicted"/>
<gene>
    <name evidence="2" type="ORF">D4A39_10760</name>
</gene>
<feature type="signal peptide" evidence="1">
    <location>
        <begin position="1"/>
        <end position="18"/>
    </location>
</feature>
<evidence type="ECO:0000313" key="2">
    <source>
        <dbReference type="EMBL" id="RJG17208.1"/>
    </source>
</evidence>
<dbReference type="Proteomes" id="UP000283734">
    <property type="component" value="Unassembled WGS sequence"/>
</dbReference>
<dbReference type="OrthoDB" id="5368544at2"/>
<comment type="caution">
    <text evidence="2">The sequence shown here is derived from an EMBL/GenBank/DDBJ whole genome shotgun (WGS) entry which is preliminary data.</text>
</comment>
<accession>A0A418XWK3</accession>
<evidence type="ECO:0000256" key="1">
    <source>
        <dbReference type="SAM" id="SignalP"/>
    </source>
</evidence>
<evidence type="ECO:0008006" key="4">
    <source>
        <dbReference type="Google" id="ProtNLM"/>
    </source>
</evidence>
<reference evidence="2 3" key="1">
    <citation type="submission" date="2018-09" db="EMBL/GenBank/DDBJ databases">
        <title>Alcanivorax profundi sp. nov., isolated from 1000 m-depth seawater of the Mariana Trench.</title>
        <authorList>
            <person name="Liu J."/>
        </authorList>
    </citation>
    <scope>NUCLEOTIDE SEQUENCE [LARGE SCALE GENOMIC DNA]</scope>
    <source>
        <strain evidence="2 3">MTEO17</strain>
    </source>
</reference>
<organism evidence="2 3">
    <name type="scientific">Alcanivorax profundi</name>
    <dbReference type="NCBI Taxonomy" id="2338368"/>
    <lineage>
        <taxon>Bacteria</taxon>
        <taxon>Pseudomonadati</taxon>
        <taxon>Pseudomonadota</taxon>
        <taxon>Gammaproteobacteria</taxon>
        <taxon>Oceanospirillales</taxon>
        <taxon>Alcanivoracaceae</taxon>
        <taxon>Alcanivorax</taxon>
    </lineage>
</organism>
<sequence>MKSILVVSFLLLTGFAQAGIVVVVSKNSDLGGLTRNEVRQIFNGQLNRVGEISVKPLDLPVAASHREVFYQQVMGKSVEQMKSYWARMIFTGRGMPPREVSSDREMTLLVGSDRKFIGYMDEADVTSDLKVVFRP</sequence>
<feature type="chain" id="PRO_5019186882" description="Phosphate ABC transporter substrate-binding protein" evidence="1">
    <location>
        <begin position="19"/>
        <end position="135"/>
    </location>
</feature>
<dbReference type="SUPFAM" id="SSF53850">
    <property type="entry name" value="Periplasmic binding protein-like II"/>
    <property type="match status" value="1"/>
</dbReference>
<dbReference type="Gene3D" id="3.40.190.10">
    <property type="entry name" value="Periplasmic binding protein-like II"/>
    <property type="match status" value="1"/>
</dbReference>
<keyword evidence="1" id="KW-0732">Signal</keyword>
<keyword evidence="3" id="KW-1185">Reference proteome</keyword>
<evidence type="ECO:0000313" key="3">
    <source>
        <dbReference type="Proteomes" id="UP000283734"/>
    </source>
</evidence>